<reference evidence="1" key="1">
    <citation type="journal article" date="2020" name="mSystems">
        <title>Genome- and Community-Level Interaction Insights into Carbon Utilization and Element Cycling Functions of Hydrothermarchaeota in Hydrothermal Sediment.</title>
        <authorList>
            <person name="Zhou Z."/>
            <person name="Liu Y."/>
            <person name="Xu W."/>
            <person name="Pan J."/>
            <person name="Luo Z.H."/>
            <person name="Li M."/>
        </authorList>
    </citation>
    <scope>NUCLEOTIDE SEQUENCE [LARGE SCALE GENOMIC DNA]</scope>
    <source>
        <strain evidence="1">SpSt-116</strain>
    </source>
</reference>
<dbReference type="EMBL" id="DSAY01000104">
    <property type="protein sequence ID" value="HDP15269.1"/>
    <property type="molecule type" value="Genomic_DNA"/>
</dbReference>
<proteinExistence type="predicted"/>
<comment type="caution">
    <text evidence="1">The sequence shown here is derived from an EMBL/GenBank/DDBJ whole genome shotgun (WGS) entry which is preliminary data.</text>
</comment>
<gene>
    <name evidence="1" type="ORF">ENN26_05790</name>
</gene>
<accession>A0A7C1GJN6</accession>
<protein>
    <recommendedName>
        <fullName evidence="2">DUF4258 domain-containing protein</fullName>
    </recommendedName>
</protein>
<organism evidence="1">
    <name type="scientific">Thermofilum adornatum</name>
    <dbReference type="NCBI Taxonomy" id="1365176"/>
    <lineage>
        <taxon>Archaea</taxon>
        <taxon>Thermoproteota</taxon>
        <taxon>Thermoprotei</taxon>
        <taxon>Thermofilales</taxon>
        <taxon>Thermofilaceae</taxon>
        <taxon>Thermofilum</taxon>
    </lineage>
</organism>
<dbReference type="AlphaFoldDB" id="A0A7C1GJN6"/>
<name>A0A7C1GJN6_9CREN</name>
<evidence type="ECO:0000313" key="1">
    <source>
        <dbReference type="EMBL" id="HDP15269.1"/>
    </source>
</evidence>
<sequence>MVAIKIPKKNVEHIMKRHSDWVQMLGLKSVAEVQVFLSRVVSQPDEVHSDKHASGVKYFLKRLQEAGDKLLCVVVVREEVKTAYLINRQKYIKYRARRWA</sequence>
<evidence type="ECO:0008006" key="2">
    <source>
        <dbReference type="Google" id="ProtNLM"/>
    </source>
</evidence>